<dbReference type="OrthoDB" id="2418900at2759"/>
<name>A0A0C3CTH6_9AGAM</name>
<reference evidence="1 2" key="1">
    <citation type="submission" date="2014-04" db="EMBL/GenBank/DDBJ databases">
        <authorList>
            <consortium name="DOE Joint Genome Institute"/>
            <person name="Kuo A."/>
            <person name="Kohler A."/>
            <person name="Nagy L.G."/>
            <person name="Floudas D."/>
            <person name="Copeland A."/>
            <person name="Barry K.W."/>
            <person name="Cichocki N."/>
            <person name="Veneault-Fourrey C."/>
            <person name="LaButti K."/>
            <person name="Lindquist E.A."/>
            <person name="Lipzen A."/>
            <person name="Lundell T."/>
            <person name="Morin E."/>
            <person name="Murat C."/>
            <person name="Sun H."/>
            <person name="Tunlid A."/>
            <person name="Henrissat B."/>
            <person name="Grigoriev I.V."/>
            <person name="Hibbett D.S."/>
            <person name="Martin F."/>
            <person name="Nordberg H.P."/>
            <person name="Cantor M.N."/>
            <person name="Hua S.X."/>
        </authorList>
    </citation>
    <scope>NUCLEOTIDE SEQUENCE [LARGE SCALE GENOMIC DNA]</scope>
    <source>
        <strain evidence="1 2">Foug A</strain>
    </source>
</reference>
<organism evidence="1 2">
    <name type="scientific">Scleroderma citrinum Foug A</name>
    <dbReference type="NCBI Taxonomy" id="1036808"/>
    <lineage>
        <taxon>Eukaryota</taxon>
        <taxon>Fungi</taxon>
        <taxon>Dikarya</taxon>
        <taxon>Basidiomycota</taxon>
        <taxon>Agaricomycotina</taxon>
        <taxon>Agaricomycetes</taxon>
        <taxon>Agaricomycetidae</taxon>
        <taxon>Boletales</taxon>
        <taxon>Sclerodermatineae</taxon>
        <taxon>Sclerodermataceae</taxon>
        <taxon>Scleroderma</taxon>
    </lineage>
</organism>
<dbReference type="HOGENOM" id="CLU_006344_8_3_1"/>
<dbReference type="STRING" id="1036808.A0A0C3CTH6"/>
<reference evidence="2" key="2">
    <citation type="submission" date="2015-01" db="EMBL/GenBank/DDBJ databases">
        <title>Evolutionary Origins and Diversification of the Mycorrhizal Mutualists.</title>
        <authorList>
            <consortium name="DOE Joint Genome Institute"/>
            <consortium name="Mycorrhizal Genomics Consortium"/>
            <person name="Kohler A."/>
            <person name="Kuo A."/>
            <person name="Nagy L.G."/>
            <person name="Floudas D."/>
            <person name="Copeland A."/>
            <person name="Barry K.W."/>
            <person name="Cichocki N."/>
            <person name="Veneault-Fourrey C."/>
            <person name="LaButti K."/>
            <person name="Lindquist E.A."/>
            <person name="Lipzen A."/>
            <person name="Lundell T."/>
            <person name="Morin E."/>
            <person name="Murat C."/>
            <person name="Riley R."/>
            <person name="Ohm R."/>
            <person name="Sun H."/>
            <person name="Tunlid A."/>
            <person name="Henrissat B."/>
            <person name="Grigoriev I.V."/>
            <person name="Hibbett D.S."/>
            <person name="Martin F."/>
        </authorList>
    </citation>
    <scope>NUCLEOTIDE SEQUENCE [LARGE SCALE GENOMIC DNA]</scope>
    <source>
        <strain evidence="2">Foug A</strain>
    </source>
</reference>
<protein>
    <submittedName>
        <fullName evidence="1">Uncharacterized protein</fullName>
    </submittedName>
</protein>
<dbReference type="Proteomes" id="UP000053989">
    <property type="component" value="Unassembled WGS sequence"/>
</dbReference>
<keyword evidence="2" id="KW-1185">Reference proteome</keyword>
<accession>A0A0C3CTH6</accession>
<dbReference type="InParanoid" id="A0A0C3CTH6"/>
<dbReference type="AlphaFoldDB" id="A0A0C3CTH6"/>
<dbReference type="Pfam" id="PF18759">
    <property type="entry name" value="Plavaka"/>
    <property type="match status" value="1"/>
</dbReference>
<sequence length="158" mass="17137">AKLPKGSCTVAVIIALDKTQLTQFSGGQQVYPVYLTLSNIPHAIRCKPSKKACMLIAYLPVDKCMGPNLSKEEQAARAHRLFHKAMRLVLDPLVNTGIEGMEVVGGDGHVCKVHLILACYVADYPEQCLVTCSKSGTCPKCLQKEGLLGERTLGEPRT</sequence>
<dbReference type="InterPro" id="IPR041078">
    <property type="entry name" value="Plavaka"/>
</dbReference>
<dbReference type="EMBL" id="KN822235">
    <property type="protein sequence ID" value="KIM51885.1"/>
    <property type="molecule type" value="Genomic_DNA"/>
</dbReference>
<evidence type="ECO:0000313" key="1">
    <source>
        <dbReference type="EMBL" id="KIM51885.1"/>
    </source>
</evidence>
<evidence type="ECO:0000313" key="2">
    <source>
        <dbReference type="Proteomes" id="UP000053989"/>
    </source>
</evidence>
<feature type="non-terminal residue" evidence="1">
    <location>
        <position position="1"/>
    </location>
</feature>
<proteinExistence type="predicted"/>
<gene>
    <name evidence="1" type="ORF">SCLCIDRAFT_142331</name>
</gene>